<keyword evidence="5 9" id="KW-0863">Zinc-finger</keyword>
<comment type="cofactor">
    <cofactor evidence="8">
        <name>Zn(2+)</name>
        <dbReference type="ChEBI" id="CHEBI:29105"/>
    </cofactor>
    <cofactor evidence="8">
        <name>Co(2+)</name>
        <dbReference type="ChEBI" id="CHEBI:48828"/>
    </cofactor>
    <cofactor evidence="8">
        <name>Mn(2+)</name>
        <dbReference type="ChEBI" id="CHEBI:29035"/>
    </cofactor>
    <cofactor evidence="8">
        <name>Fe(2+)</name>
        <dbReference type="ChEBI" id="CHEBI:29033"/>
    </cofactor>
    <text evidence="8">Binds 2 divalent metal cations per subunit. Has a high-affinity and a low affinity metal-binding site. The true nature of the physiological cofactor is under debate. The enzyme is active with zinc, cobalt, manganese or divalent iron ions. Has high activity with zinc; zinc cofactor is transferred into the active site region by the ZNG1 zinc chaperone.</text>
</comment>
<evidence type="ECO:0000256" key="9">
    <source>
        <dbReference type="PROSITE-ProRule" id="PRU01357"/>
    </source>
</evidence>
<sequence>MATEVALNHCASLECNNVAKLQCPTCVKQSLVEGSYFCSQDCFKKTWGLHKSNHASTKKLYDPFPTFNYTGPLRAVYPLSRRRTVPDHIEKPDYHITGIPKSEFAQSRGNAIQVCNEEEIKAMRESCRITREVLEIAAKAIRVGITTDEIDRIVHEATIERGAYPSPLNYNFFQKSCCTSLNEVICHGVPDQRPLEDGDILNLDVSCFYKGFHGDSNGTYLVGNVDEVGRKLVQVTKECLDLAIAAVKPGARYRDFGKIIEDHATKNGFSVVRAFCGHGINQLFHCAPNVHHYANNKAIGVVRPGHIFTIEPMICEGVYQEHLWPDNWTAATKDGKRSAQFEHTLLVTDTGVEILT</sequence>
<evidence type="ECO:0000256" key="2">
    <source>
        <dbReference type="ARBA" id="ARBA00022490"/>
    </source>
</evidence>
<comment type="catalytic activity">
    <reaction evidence="8 10">
        <text>Release of N-terminal amino acids, preferentially methionine, from peptides and arylamides.</text>
        <dbReference type="EC" id="3.4.11.18"/>
    </reaction>
</comment>
<feature type="binding site" evidence="8">
    <location>
        <position position="204"/>
    </location>
    <ligand>
        <name>Zn(2+)</name>
        <dbReference type="ChEBI" id="CHEBI:29105"/>
        <label>3</label>
    </ligand>
</feature>
<dbReference type="EMBL" id="MCGE01000001">
    <property type="protein sequence ID" value="ORZ26046.1"/>
    <property type="molecule type" value="Genomic_DNA"/>
</dbReference>
<keyword evidence="6 8" id="KW-0378">Hydrolase</keyword>
<dbReference type="Gene3D" id="3.90.230.10">
    <property type="entry name" value="Creatinase/methionine aminopeptidase superfamily"/>
    <property type="match status" value="1"/>
</dbReference>
<keyword evidence="7" id="KW-0862">Zinc</keyword>
<keyword evidence="13" id="KW-1185">Reference proteome</keyword>
<dbReference type="PRINTS" id="PR00599">
    <property type="entry name" value="MAPEPTIDASE"/>
</dbReference>
<comment type="subcellular location">
    <subcellularLocation>
        <location evidence="8">Cytoplasm</location>
    </subcellularLocation>
</comment>
<evidence type="ECO:0000256" key="3">
    <source>
        <dbReference type="ARBA" id="ARBA00022670"/>
    </source>
</evidence>
<feature type="binding site" evidence="8">
    <location>
        <position position="311"/>
    </location>
    <ligand>
        <name>Zn(2+)</name>
        <dbReference type="ChEBI" id="CHEBI:29105"/>
        <label>4</label>
        <note>catalytic</note>
    </ligand>
</feature>
<dbReference type="EC" id="3.4.11.18" evidence="10"/>
<dbReference type="InterPro" id="IPR001714">
    <property type="entry name" value="Pept_M24_MAP"/>
</dbReference>
<comment type="caution">
    <text evidence="12">The sequence shown here is derived from an EMBL/GenBank/DDBJ whole genome shotgun (WGS) entry which is preliminary data.</text>
</comment>
<evidence type="ECO:0000256" key="4">
    <source>
        <dbReference type="ARBA" id="ARBA00022723"/>
    </source>
</evidence>
<dbReference type="InterPro" id="IPR002467">
    <property type="entry name" value="Pept_M24A_MAP1"/>
</dbReference>
<dbReference type="GO" id="GO:0006508">
    <property type="term" value="P:proteolysis"/>
    <property type="evidence" value="ECO:0007669"/>
    <property type="project" value="UniProtKB-KW"/>
</dbReference>
<name>A0A1X2J2J5_9FUNG</name>
<comment type="cofactor">
    <cofactor evidence="10">
        <name>Co(2+)</name>
        <dbReference type="ChEBI" id="CHEBI:48828"/>
    </cofactor>
    <cofactor evidence="10">
        <name>Zn(2+)</name>
        <dbReference type="ChEBI" id="CHEBI:29105"/>
    </cofactor>
    <cofactor evidence="10">
        <name>Mn(2+)</name>
        <dbReference type="ChEBI" id="CHEBI:29035"/>
    </cofactor>
    <cofactor evidence="10">
        <name>Fe(2+)</name>
        <dbReference type="ChEBI" id="CHEBI:29033"/>
    </cofactor>
    <text evidence="10">Binds 2 divalent metal cations per subunit. Has a high-affinity and a low affinity metal-binding site. The true nature of the physiological cofactor is under debate. The enzyme is active with cobalt, zinc, manganese or divalent iron ions.</text>
</comment>
<comment type="function">
    <text evidence="8 10">Cotranslationally removes the N-terminal methionine from nascent proteins. The N-terminal methionine is often cleaved when the second residue in the primary sequence is small and uncharged (Met-Ala-, Cys, Gly, Pro, Ser, Thr, or Val).</text>
</comment>
<protein>
    <recommendedName>
        <fullName evidence="10">Methionine aminopeptidase</fullName>
        <ecNumber evidence="10">3.4.11.18</ecNumber>
    </recommendedName>
</protein>
<proteinExistence type="inferred from homology"/>
<dbReference type="STRING" id="90262.A0A1X2J2J5"/>
<evidence type="ECO:0000256" key="10">
    <source>
        <dbReference type="RuleBase" id="RU003653"/>
    </source>
</evidence>
<evidence type="ECO:0000313" key="13">
    <source>
        <dbReference type="Proteomes" id="UP000193560"/>
    </source>
</evidence>
<dbReference type="Proteomes" id="UP000193560">
    <property type="component" value="Unassembled WGS sequence"/>
</dbReference>
<dbReference type="InterPro" id="IPR000994">
    <property type="entry name" value="Pept_M24"/>
</dbReference>
<dbReference type="GO" id="GO:0004239">
    <property type="term" value="F:initiator methionyl aminopeptidase activity"/>
    <property type="evidence" value="ECO:0007669"/>
    <property type="project" value="UniProtKB-UniRule"/>
</dbReference>
<keyword evidence="1 8" id="KW-0031">Aminopeptidase</keyword>
<dbReference type="Pfam" id="PF00557">
    <property type="entry name" value="Peptidase_M24"/>
    <property type="match status" value="1"/>
</dbReference>
<organism evidence="12 13">
    <name type="scientific">Absidia repens</name>
    <dbReference type="NCBI Taxonomy" id="90262"/>
    <lineage>
        <taxon>Eukaryota</taxon>
        <taxon>Fungi</taxon>
        <taxon>Fungi incertae sedis</taxon>
        <taxon>Mucoromycota</taxon>
        <taxon>Mucoromycotina</taxon>
        <taxon>Mucoromycetes</taxon>
        <taxon>Mucorales</taxon>
        <taxon>Cunninghamellaceae</taxon>
        <taxon>Absidia</taxon>
    </lineage>
</organism>
<comment type="subunit">
    <text evidence="8">Associates with the 60S ribosomal subunit of the 80S translational complex.</text>
</comment>
<gene>
    <name evidence="12" type="ORF">BCR42DRAFT_401479</name>
</gene>
<accession>A0A1X2J2J5</accession>
<dbReference type="GO" id="GO:0070006">
    <property type="term" value="F:metalloaminopeptidase activity"/>
    <property type="evidence" value="ECO:0007669"/>
    <property type="project" value="UniProtKB-UniRule"/>
</dbReference>
<evidence type="ECO:0000256" key="1">
    <source>
        <dbReference type="ARBA" id="ARBA00022438"/>
    </source>
</evidence>
<dbReference type="Pfam" id="PF15801">
    <property type="entry name" value="zf-C6H2"/>
    <property type="match status" value="1"/>
</dbReference>
<dbReference type="GO" id="GO:0005829">
    <property type="term" value="C:cytosol"/>
    <property type="evidence" value="ECO:0007669"/>
    <property type="project" value="TreeGrafter"/>
</dbReference>
<dbReference type="SUPFAM" id="SSF55920">
    <property type="entry name" value="Creatinase/aminopeptidase"/>
    <property type="match status" value="1"/>
</dbReference>
<feature type="binding site" evidence="8">
    <location>
        <position position="215"/>
    </location>
    <ligand>
        <name>Zn(2+)</name>
        <dbReference type="ChEBI" id="CHEBI:29105"/>
        <label>4</label>
        <note>catalytic</note>
    </ligand>
</feature>
<dbReference type="InterPro" id="IPR036005">
    <property type="entry name" value="Creatinase/aminopeptidase-like"/>
</dbReference>
<feature type="domain" description="C6H2-type" evidence="11">
    <location>
        <begin position="7"/>
        <end position="61"/>
    </location>
</feature>
<dbReference type="NCBIfam" id="TIGR00500">
    <property type="entry name" value="met_pdase_I"/>
    <property type="match status" value="1"/>
</dbReference>
<keyword evidence="3 8" id="KW-0645">Protease</keyword>
<dbReference type="PROSITE" id="PS52013">
    <property type="entry name" value="ZF_C6H2"/>
    <property type="match status" value="1"/>
</dbReference>
<dbReference type="CDD" id="cd01086">
    <property type="entry name" value="MetAP1"/>
    <property type="match status" value="1"/>
</dbReference>
<comment type="similarity">
    <text evidence="8 9">Belongs to the peptidase M24A family. Methionine aminopeptidase type 1 subfamily.</text>
</comment>
<dbReference type="HAMAP" id="MF_01974">
    <property type="entry name" value="MetAP_1"/>
    <property type="match status" value="1"/>
</dbReference>
<evidence type="ECO:0000259" key="11">
    <source>
        <dbReference type="PROSITE" id="PS52013"/>
    </source>
</evidence>
<feature type="binding site" evidence="8">
    <location>
        <position position="278"/>
    </location>
    <ligand>
        <name>Zn(2+)</name>
        <dbReference type="ChEBI" id="CHEBI:29105"/>
        <label>4</label>
        <note>catalytic</note>
    </ligand>
</feature>
<dbReference type="OrthoDB" id="3209743at2759"/>
<evidence type="ECO:0000256" key="6">
    <source>
        <dbReference type="ARBA" id="ARBA00022801"/>
    </source>
</evidence>
<dbReference type="GO" id="GO:0008270">
    <property type="term" value="F:zinc ion binding"/>
    <property type="evidence" value="ECO:0007669"/>
    <property type="project" value="UniProtKB-KW"/>
</dbReference>
<evidence type="ECO:0000256" key="5">
    <source>
        <dbReference type="ARBA" id="ARBA00022771"/>
    </source>
</evidence>
<evidence type="ECO:0000256" key="7">
    <source>
        <dbReference type="ARBA" id="ARBA00022833"/>
    </source>
</evidence>
<evidence type="ECO:0000313" key="12">
    <source>
        <dbReference type="EMBL" id="ORZ26046.1"/>
    </source>
</evidence>
<feature type="binding site" evidence="8">
    <location>
        <position position="215"/>
    </location>
    <ligand>
        <name>Zn(2+)</name>
        <dbReference type="ChEBI" id="CHEBI:29105"/>
        <label>3</label>
    </ligand>
</feature>
<dbReference type="PANTHER" id="PTHR43330">
    <property type="entry name" value="METHIONINE AMINOPEPTIDASE"/>
    <property type="match status" value="1"/>
</dbReference>
<keyword evidence="4 8" id="KW-0479">Metal-binding</keyword>
<evidence type="ECO:0000256" key="8">
    <source>
        <dbReference type="HAMAP-Rule" id="MF_03174"/>
    </source>
</evidence>
<dbReference type="PANTHER" id="PTHR43330:SF7">
    <property type="entry name" value="METHIONINE AMINOPEPTIDASE 1"/>
    <property type="match status" value="1"/>
</dbReference>
<keyword evidence="2 8" id="KW-0963">Cytoplasm</keyword>
<dbReference type="InterPro" id="IPR031615">
    <property type="entry name" value="Zfn-C6H2"/>
</dbReference>
<feature type="binding site" evidence="8">
    <location>
        <position position="342"/>
    </location>
    <ligand>
        <name>Zn(2+)</name>
        <dbReference type="ChEBI" id="CHEBI:29105"/>
        <label>4</label>
        <note>catalytic</note>
    </ligand>
</feature>
<reference evidence="12 13" key="1">
    <citation type="submission" date="2016-07" db="EMBL/GenBank/DDBJ databases">
        <title>Pervasive Adenine N6-methylation of Active Genes in Fungi.</title>
        <authorList>
            <consortium name="DOE Joint Genome Institute"/>
            <person name="Mondo S.J."/>
            <person name="Dannebaum R.O."/>
            <person name="Kuo R.C."/>
            <person name="Labutti K."/>
            <person name="Haridas S."/>
            <person name="Kuo A."/>
            <person name="Salamov A."/>
            <person name="Ahrendt S.R."/>
            <person name="Lipzen A."/>
            <person name="Sullivan W."/>
            <person name="Andreopoulos W.B."/>
            <person name="Clum A."/>
            <person name="Lindquist E."/>
            <person name="Daum C."/>
            <person name="Ramamoorthy G.K."/>
            <person name="Gryganskyi A."/>
            <person name="Culley D."/>
            <person name="Magnuson J.K."/>
            <person name="James T.Y."/>
            <person name="O'Malley M.A."/>
            <person name="Stajich J.E."/>
            <person name="Spatafora J.W."/>
            <person name="Visel A."/>
            <person name="Grigoriev I.V."/>
        </authorList>
    </citation>
    <scope>NUCLEOTIDE SEQUENCE [LARGE SCALE GENOMIC DNA]</scope>
    <source>
        <strain evidence="12 13">NRRL 1336</strain>
    </source>
</reference>
<feature type="binding site" evidence="8">
    <location>
        <position position="342"/>
    </location>
    <ligand>
        <name>Zn(2+)</name>
        <dbReference type="ChEBI" id="CHEBI:29105"/>
        <label>3</label>
    </ligand>
</feature>
<dbReference type="AlphaFoldDB" id="A0A1X2J2J5"/>
<feature type="binding site" evidence="8">
    <location>
        <position position="187"/>
    </location>
    <ligand>
        <name>a protein</name>
        <dbReference type="ChEBI" id="CHEBI:16541"/>
    </ligand>
    <ligandPart>
        <name>N-terminal L-methionine residue</name>
        <dbReference type="ChEBI" id="CHEBI:64731"/>
    </ligandPart>
</feature>
<feature type="binding site" evidence="8">
    <location>
        <position position="285"/>
    </location>
    <ligand>
        <name>a protein</name>
        <dbReference type="ChEBI" id="CHEBI:16541"/>
    </ligand>
    <ligandPart>
        <name>N-terminal L-methionine residue</name>
        <dbReference type="ChEBI" id="CHEBI:64731"/>
    </ligandPart>
</feature>
<dbReference type="PROSITE" id="PS00680">
    <property type="entry name" value="MAP_1"/>
    <property type="match status" value="1"/>
</dbReference>